<name>A0ABR4FNT5_9EURO</name>
<protein>
    <submittedName>
        <fullName evidence="2">Uncharacterized protein</fullName>
    </submittedName>
</protein>
<dbReference type="PANTHER" id="PTHR40788">
    <property type="entry name" value="CLR5 DOMAIN-CONTAINING PROTEIN-RELATED"/>
    <property type="match status" value="1"/>
</dbReference>
<reference evidence="2 3" key="1">
    <citation type="submission" date="2024-07" db="EMBL/GenBank/DDBJ databases">
        <title>Section-level genome sequencing and comparative genomics of Aspergillus sections Usti and Cavernicolus.</title>
        <authorList>
            <consortium name="Lawrence Berkeley National Laboratory"/>
            <person name="Nybo J.L."/>
            <person name="Vesth T.C."/>
            <person name="Theobald S."/>
            <person name="Frisvad J.C."/>
            <person name="Larsen T.O."/>
            <person name="Kjaerboelling I."/>
            <person name="Rothschild-Mancinelli K."/>
            <person name="Lyhne E.K."/>
            <person name="Kogle M.E."/>
            <person name="Barry K."/>
            <person name="Clum A."/>
            <person name="Na H."/>
            <person name="Ledsgaard L."/>
            <person name="Lin J."/>
            <person name="Lipzen A."/>
            <person name="Kuo A."/>
            <person name="Riley R."/>
            <person name="Mondo S."/>
            <person name="Labutti K."/>
            <person name="Haridas S."/>
            <person name="Pangalinan J."/>
            <person name="Salamov A.A."/>
            <person name="Simmons B.A."/>
            <person name="Magnuson J.K."/>
            <person name="Chen J."/>
            <person name="Drula E."/>
            <person name="Henrissat B."/>
            <person name="Wiebenga A."/>
            <person name="Lubbers R.J."/>
            <person name="Gomes A.C."/>
            <person name="Makela M.R."/>
            <person name="Stajich J."/>
            <person name="Grigoriev I.V."/>
            <person name="Mortensen U.H."/>
            <person name="De Vries R.P."/>
            <person name="Baker S.E."/>
            <person name="Andersen M.R."/>
        </authorList>
    </citation>
    <scope>NUCLEOTIDE SEQUENCE [LARGE SCALE GENOMIC DNA]</scope>
    <source>
        <strain evidence="2 3">CBS 209.92</strain>
    </source>
</reference>
<feature type="region of interest" description="Disordered" evidence="1">
    <location>
        <begin position="515"/>
        <end position="553"/>
    </location>
</feature>
<dbReference type="Proteomes" id="UP001610563">
    <property type="component" value="Unassembled WGS sequence"/>
</dbReference>
<proteinExistence type="predicted"/>
<evidence type="ECO:0000313" key="2">
    <source>
        <dbReference type="EMBL" id="KAL2784929.1"/>
    </source>
</evidence>
<dbReference type="PANTHER" id="PTHR40788:SF2">
    <property type="entry name" value="CLR5 DOMAIN-CONTAINING PROTEIN"/>
    <property type="match status" value="1"/>
</dbReference>
<accession>A0ABR4FNT5</accession>
<dbReference type="EMBL" id="JBFTWV010000161">
    <property type="protein sequence ID" value="KAL2784929.1"/>
    <property type="molecule type" value="Genomic_DNA"/>
</dbReference>
<comment type="caution">
    <text evidence="2">The sequence shown here is derived from an EMBL/GenBank/DDBJ whole genome shotgun (WGS) entry which is preliminary data.</text>
</comment>
<sequence>MAPVHRPDVDAFYSWRESEGRRDAGTKYKDYYMWPHINQEDLSDTRALLLLLNARGRNPPSAFAGADIDVMHFGMAGRVINPIFLNGHVIMLNGFTENTHEYGKLLSCDDDPDASDWYFQTEPPRKSENAITGFDSLAVMAAEAPYRVPARLDLDRIHSLLQAQASAAEDHLWSLRENPGYFASMVLDAKEHRQEMIKDWHENAHPILNPSRQHTLWARILSSVAFEAYLDKMYADSILPSRDLPEDYAVSLLRFRHYLDRAVRGPMGKLKYVAVASPPLRRYHVRQPPADPSSTIIDVERNINVKAYKLFLAGLPLVVDELQRLVQSEPQAKDLISESMADLIGEFSILAQCIKELELYNPWARTWESDAADRAEDVKNELAQYAEPRSGLMAGIQAALSEKSRSPKAVTLGEPTKGKFTFSIEKRRTKENVEALRKAEGNLDAFWAAVGLIVASKAGDITSTAVWKLLTQPRILQRTAEWVEPAPAQEKGAAPSPVGIHASYHPISVTYSGLSGRSLGTEPKAKTKTRGKTQASTTINGPTPANAPDTRPTFSVDGRALKVFRTLFFNPAVTSTPERFPGTTFCMPWHPSALRRSSCTAPRGSSGLGI</sequence>
<feature type="compositionally biased region" description="Polar residues" evidence="1">
    <location>
        <begin position="532"/>
        <end position="543"/>
    </location>
</feature>
<keyword evidence="3" id="KW-1185">Reference proteome</keyword>
<evidence type="ECO:0000313" key="3">
    <source>
        <dbReference type="Proteomes" id="UP001610563"/>
    </source>
</evidence>
<organism evidence="2 3">
    <name type="scientific">Aspergillus keveii</name>
    <dbReference type="NCBI Taxonomy" id="714993"/>
    <lineage>
        <taxon>Eukaryota</taxon>
        <taxon>Fungi</taxon>
        <taxon>Dikarya</taxon>
        <taxon>Ascomycota</taxon>
        <taxon>Pezizomycotina</taxon>
        <taxon>Eurotiomycetes</taxon>
        <taxon>Eurotiomycetidae</taxon>
        <taxon>Eurotiales</taxon>
        <taxon>Aspergillaceae</taxon>
        <taxon>Aspergillus</taxon>
        <taxon>Aspergillus subgen. Nidulantes</taxon>
    </lineage>
</organism>
<gene>
    <name evidence="2" type="ORF">BJX66DRAFT_343543</name>
</gene>
<evidence type="ECO:0000256" key="1">
    <source>
        <dbReference type="SAM" id="MobiDB-lite"/>
    </source>
</evidence>